<organism evidence="2 3">
    <name type="scientific">Rousettus aegyptiacus</name>
    <name type="common">Egyptian fruit bat</name>
    <name type="synonym">Pteropus aegyptiacus</name>
    <dbReference type="NCBI Taxonomy" id="9407"/>
    <lineage>
        <taxon>Eukaryota</taxon>
        <taxon>Metazoa</taxon>
        <taxon>Chordata</taxon>
        <taxon>Craniata</taxon>
        <taxon>Vertebrata</taxon>
        <taxon>Euteleostomi</taxon>
        <taxon>Mammalia</taxon>
        <taxon>Eutheria</taxon>
        <taxon>Laurasiatheria</taxon>
        <taxon>Chiroptera</taxon>
        <taxon>Yinpterochiroptera</taxon>
        <taxon>Pteropodoidea</taxon>
        <taxon>Pteropodidae</taxon>
        <taxon>Rousettinae</taxon>
        <taxon>Rousettus</taxon>
    </lineage>
</organism>
<reference evidence="2 3" key="1">
    <citation type="journal article" date="2020" name="Nature">
        <title>Six reference-quality genomes reveal evolution of bat adaptations.</title>
        <authorList>
            <person name="Jebb D."/>
            <person name="Huang Z."/>
            <person name="Pippel M."/>
            <person name="Hughes G.M."/>
            <person name="Lavrichenko K."/>
            <person name="Devanna P."/>
            <person name="Winkler S."/>
            <person name="Jermiin L.S."/>
            <person name="Skirmuntt E.C."/>
            <person name="Katzourakis A."/>
            <person name="Burkitt-Gray L."/>
            <person name="Ray D.A."/>
            <person name="Sullivan K.A.M."/>
            <person name="Roscito J.G."/>
            <person name="Kirilenko B.M."/>
            <person name="Davalos L.M."/>
            <person name="Corthals A.P."/>
            <person name="Power M.L."/>
            <person name="Jones G."/>
            <person name="Ransome R.D."/>
            <person name="Dechmann D.K.N."/>
            <person name="Locatelli A.G."/>
            <person name="Puechmaille S.J."/>
            <person name="Fedrigo O."/>
            <person name="Jarvis E.D."/>
            <person name="Hiller M."/>
            <person name="Vernes S.C."/>
            <person name="Myers E.W."/>
            <person name="Teeling E.C."/>
        </authorList>
    </citation>
    <scope>NUCLEOTIDE SEQUENCE [LARGE SCALE GENOMIC DNA]</scope>
    <source>
        <strain evidence="2">MRouAeg1</strain>
        <tissue evidence="2">Muscle</tissue>
    </source>
</reference>
<feature type="region of interest" description="Disordered" evidence="1">
    <location>
        <begin position="1"/>
        <end position="52"/>
    </location>
</feature>
<evidence type="ECO:0000313" key="2">
    <source>
        <dbReference type="EMBL" id="KAF6466177.1"/>
    </source>
</evidence>
<keyword evidence="3" id="KW-1185">Reference proteome</keyword>
<sequence length="204" mass="21167">MSFDPACGTPATPEAGDPQVLLRGRPLMSPAPRGTASSKHSANSSHLLPSHLSHKPLAFGDARTTAPAVGLQTQRRTLLGHACPRGMGEPGCSKGEGVVRTGAGRRRDPDPGPRHQAAGGGFTAECGVWWGAQGRGSGLQRGRRNWARTERGGGGITRFPVLRFLSLQTRDKNGTGPGVKIITASTRKALGTLLGTGPELDSGP</sequence>
<evidence type="ECO:0000313" key="3">
    <source>
        <dbReference type="Proteomes" id="UP000593571"/>
    </source>
</evidence>
<protein>
    <submittedName>
        <fullName evidence="2">Uncharacterized protein</fullName>
    </submittedName>
</protein>
<comment type="caution">
    <text evidence="2">The sequence shown here is derived from an EMBL/GenBank/DDBJ whole genome shotgun (WGS) entry which is preliminary data.</text>
</comment>
<proteinExistence type="predicted"/>
<dbReference type="Proteomes" id="UP000593571">
    <property type="component" value="Unassembled WGS sequence"/>
</dbReference>
<feature type="compositionally biased region" description="Low complexity" evidence="1">
    <location>
        <begin position="40"/>
        <end position="52"/>
    </location>
</feature>
<name>A0A7J8H1V3_ROUAE</name>
<dbReference type="EMBL" id="JACASE010000005">
    <property type="protein sequence ID" value="KAF6466177.1"/>
    <property type="molecule type" value="Genomic_DNA"/>
</dbReference>
<gene>
    <name evidence="2" type="ORF">HJG63_011453</name>
</gene>
<accession>A0A7J8H1V3</accession>
<evidence type="ECO:0000256" key="1">
    <source>
        <dbReference type="SAM" id="MobiDB-lite"/>
    </source>
</evidence>
<dbReference type="AlphaFoldDB" id="A0A7J8H1V3"/>